<comment type="caution">
    <text evidence="1">The sequence shown here is derived from an EMBL/GenBank/DDBJ whole genome shotgun (WGS) entry which is preliminary data.</text>
</comment>
<organism evidence="1 2">
    <name type="scientific">Zhenpiania hominis</name>
    <dbReference type="NCBI Taxonomy" id="2763644"/>
    <lineage>
        <taxon>Bacteria</taxon>
        <taxon>Bacillati</taxon>
        <taxon>Bacillota</taxon>
        <taxon>Clostridia</taxon>
        <taxon>Peptostreptococcales</taxon>
        <taxon>Anaerovoracaceae</taxon>
        <taxon>Zhenpiania</taxon>
    </lineage>
</organism>
<dbReference type="InterPro" id="IPR036291">
    <property type="entry name" value="NAD(P)-bd_dom_sf"/>
</dbReference>
<dbReference type="PANTHER" id="PTHR43128:SF16">
    <property type="entry name" value="L-LACTATE DEHYDROGENASE"/>
    <property type="match status" value="1"/>
</dbReference>
<dbReference type="AlphaFoldDB" id="A0A923NG86"/>
<protein>
    <submittedName>
        <fullName evidence="1">Lactate dehydrogenase</fullName>
    </submittedName>
</protein>
<evidence type="ECO:0000313" key="2">
    <source>
        <dbReference type="Proteomes" id="UP000602647"/>
    </source>
</evidence>
<accession>A0A923NG86</accession>
<evidence type="ECO:0000313" key="1">
    <source>
        <dbReference type="EMBL" id="MBC6678406.1"/>
    </source>
</evidence>
<keyword evidence="2" id="KW-1185">Reference proteome</keyword>
<proteinExistence type="predicted"/>
<sequence length="334" mass="37393">MKNNRKRLSNLFESPECMNRKADSFFIRPQRENPFSLRKKKRVNLLALGDVGGMLLIGLRLLGTEAVSSIGICDLNEKSILRFEMEAGQIQAPFARERMPRVEIISPERLFDCDIFVFCASKGVPPVGSRVEDVRMAQLKANSQLVEVFAEKAVSRDFRGLFAVVSDPVDPLCKAALLCGLKREQVQGYGLGVMNSRGIYFAEKNERFRQYLSEGRAFGPHGEDLVLANSLENYDDELSRELTKLAVQSNLKTRELGFKPYIAPALSSGALSILATASGQWHYSSVYFGKGDCGAFLGVKNRRTPYGIEVEDLPLPQKLYERIESAYGHLRALR</sequence>
<reference evidence="1" key="1">
    <citation type="submission" date="2020-08" db="EMBL/GenBank/DDBJ databases">
        <title>Genome public.</title>
        <authorList>
            <person name="Liu C."/>
            <person name="Sun Q."/>
        </authorList>
    </citation>
    <scope>NUCLEOTIDE SEQUENCE</scope>
    <source>
        <strain evidence="1">BX12</strain>
    </source>
</reference>
<dbReference type="RefSeq" id="WP_187301601.1">
    <property type="nucleotide sequence ID" value="NZ_JACRYT010000001.1"/>
</dbReference>
<dbReference type="Proteomes" id="UP000602647">
    <property type="component" value="Unassembled WGS sequence"/>
</dbReference>
<dbReference type="SUPFAM" id="SSF51735">
    <property type="entry name" value="NAD(P)-binding Rossmann-fold domains"/>
    <property type="match status" value="1"/>
</dbReference>
<name>A0A923NG86_9FIRM</name>
<dbReference type="EMBL" id="JACRYT010000001">
    <property type="protein sequence ID" value="MBC6678406.1"/>
    <property type="molecule type" value="Genomic_DNA"/>
</dbReference>
<gene>
    <name evidence="1" type="ORF">H9L42_00980</name>
</gene>
<dbReference type="GO" id="GO:0006089">
    <property type="term" value="P:lactate metabolic process"/>
    <property type="evidence" value="ECO:0007669"/>
    <property type="project" value="TreeGrafter"/>
</dbReference>
<dbReference type="GO" id="GO:0004459">
    <property type="term" value="F:L-lactate dehydrogenase (NAD+) activity"/>
    <property type="evidence" value="ECO:0007669"/>
    <property type="project" value="TreeGrafter"/>
</dbReference>
<dbReference type="PANTHER" id="PTHR43128">
    <property type="entry name" value="L-2-HYDROXYCARBOXYLATE DEHYDROGENASE (NAD(P)(+))"/>
    <property type="match status" value="1"/>
</dbReference>
<dbReference type="Gene3D" id="3.40.50.720">
    <property type="entry name" value="NAD(P)-binding Rossmann-like Domain"/>
    <property type="match status" value="1"/>
</dbReference>